<dbReference type="Pfam" id="PF13304">
    <property type="entry name" value="AAA_21"/>
    <property type="match status" value="1"/>
</dbReference>
<dbReference type="OrthoDB" id="305333at2"/>
<dbReference type="InterPro" id="IPR027417">
    <property type="entry name" value="P-loop_NTPase"/>
</dbReference>
<accession>A0A372MEU0</accession>
<protein>
    <submittedName>
        <fullName evidence="2">ATP-binding protein</fullName>
    </submittedName>
</protein>
<feature type="domain" description="ATPase AAA-type core" evidence="1">
    <location>
        <begin position="50"/>
        <end position="366"/>
    </location>
</feature>
<comment type="caution">
    <text evidence="2">The sequence shown here is derived from an EMBL/GenBank/DDBJ whole genome shotgun (WGS) entry which is preliminary data.</text>
</comment>
<dbReference type="Gene3D" id="3.40.50.300">
    <property type="entry name" value="P-loop containing nucleotide triphosphate hydrolases"/>
    <property type="match status" value="1"/>
</dbReference>
<dbReference type="RefSeq" id="WP_117331527.1">
    <property type="nucleotide sequence ID" value="NZ_QUWK01000022.1"/>
</dbReference>
<dbReference type="EMBL" id="QUWK01000022">
    <property type="protein sequence ID" value="RFU93720.1"/>
    <property type="molecule type" value="Genomic_DNA"/>
</dbReference>
<proteinExistence type="predicted"/>
<organism evidence="2 3">
    <name type="scientific">Sphaerochaeta halotolerans</name>
    <dbReference type="NCBI Taxonomy" id="2293840"/>
    <lineage>
        <taxon>Bacteria</taxon>
        <taxon>Pseudomonadati</taxon>
        <taxon>Spirochaetota</taxon>
        <taxon>Spirochaetia</taxon>
        <taxon>Spirochaetales</taxon>
        <taxon>Sphaerochaetaceae</taxon>
        <taxon>Sphaerochaeta</taxon>
    </lineage>
</organism>
<dbReference type="PANTHER" id="PTHR40396">
    <property type="entry name" value="ATPASE-LIKE PROTEIN"/>
    <property type="match status" value="1"/>
</dbReference>
<dbReference type="PANTHER" id="PTHR40396:SF1">
    <property type="entry name" value="ATPASE AAA-TYPE CORE DOMAIN-CONTAINING PROTEIN"/>
    <property type="match status" value="1"/>
</dbReference>
<reference evidence="2 3" key="2">
    <citation type="submission" date="2018-09" db="EMBL/GenBank/DDBJ databases">
        <title>Genome of Sphaerochaeta halotolerans strain 4-11.</title>
        <authorList>
            <person name="Nazina T.N."/>
            <person name="Sokolova D.S."/>
        </authorList>
    </citation>
    <scope>NUCLEOTIDE SEQUENCE [LARGE SCALE GENOMIC DNA]</scope>
    <source>
        <strain evidence="2 3">4-11</strain>
    </source>
</reference>
<evidence type="ECO:0000259" key="1">
    <source>
        <dbReference type="Pfam" id="PF13304"/>
    </source>
</evidence>
<keyword evidence="2" id="KW-0067">ATP-binding</keyword>
<reference evidence="3" key="1">
    <citation type="submission" date="2018-08" db="EMBL/GenBank/DDBJ databases">
        <authorList>
            <person name="Grouzdev D.S."/>
            <person name="Krutkina M.S."/>
        </authorList>
    </citation>
    <scope>NUCLEOTIDE SEQUENCE [LARGE SCALE GENOMIC DNA]</scope>
    <source>
        <strain evidence="3">4-11</strain>
    </source>
</reference>
<sequence length="441" mass="49589">MLLEFKMKNYKSFKDECVFSMKVAPKQKGLDYSILSEKIGRNVYKGLSSAVIYGPNASGKTNIIGAMETFKHIVLRGNIRNVEVKDSPNAASSALELIPNNTLNTVEPVDLSIAFTDGGLLFEYAMSLDLGRFLDRDHERKVLKETLRVNNTTLFVREAATLEIGDMTVVEPYLVSAYIQNAKGAAALAESSLHDEELFLANGFKTMFSAKLPSAITQWLDKSFVVIYRSDSMQLVRKFSEPKKRSVFIEKTLNEAAALFGVNSNALGYVLDGEHEEAQLCSIFNRNSKHAAIPVELFESYGTIRFINLFPLVLRTLREGGILVVDEFDASIHPMALMNIITLFHNDELNTHNAQLVFDTHNPIFLNSNLFRRDEIKFVDRDDETHCSTHYSLSDFGTAGAKGVRLSEDYMKNYFVDRYGAIKSIDLAPIIRTLMNDNNKE</sequence>
<name>A0A372MEU0_9SPIR</name>
<dbReference type="GO" id="GO:0016887">
    <property type="term" value="F:ATP hydrolysis activity"/>
    <property type="evidence" value="ECO:0007669"/>
    <property type="project" value="InterPro"/>
</dbReference>
<dbReference type="GO" id="GO:0005524">
    <property type="term" value="F:ATP binding"/>
    <property type="evidence" value="ECO:0007669"/>
    <property type="project" value="UniProtKB-KW"/>
</dbReference>
<dbReference type="Proteomes" id="UP000264002">
    <property type="component" value="Unassembled WGS sequence"/>
</dbReference>
<keyword evidence="3" id="KW-1185">Reference proteome</keyword>
<evidence type="ECO:0000313" key="2">
    <source>
        <dbReference type="EMBL" id="RFU93720.1"/>
    </source>
</evidence>
<keyword evidence="2" id="KW-0547">Nucleotide-binding</keyword>
<dbReference type="SUPFAM" id="SSF52540">
    <property type="entry name" value="P-loop containing nucleoside triphosphate hydrolases"/>
    <property type="match status" value="1"/>
</dbReference>
<evidence type="ECO:0000313" key="3">
    <source>
        <dbReference type="Proteomes" id="UP000264002"/>
    </source>
</evidence>
<dbReference type="InterPro" id="IPR003959">
    <property type="entry name" value="ATPase_AAA_core"/>
</dbReference>
<dbReference type="AlphaFoldDB" id="A0A372MEU0"/>
<gene>
    <name evidence="2" type="ORF">DYP60_13405</name>
</gene>